<proteinExistence type="predicted"/>
<keyword evidence="2" id="KW-0732">Signal</keyword>
<feature type="domain" description="Copper amine oxidase-like N-terminal" evidence="3">
    <location>
        <begin position="61"/>
        <end position="99"/>
    </location>
</feature>
<evidence type="ECO:0000256" key="1">
    <source>
        <dbReference type="SAM" id="MobiDB-lite"/>
    </source>
</evidence>
<dbReference type="Pfam" id="PF07833">
    <property type="entry name" value="Cu_amine_oxidN1"/>
    <property type="match status" value="1"/>
</dbReference>
<dbReference type="RefSeq" id="WP_328275133.1">
    <property type="nucleotide sequence ID" value="NZ_JARTLD010000005.1"/>
</dbReference>
<organism evidence="4 5">
    <name type="scientific">Paenibacillus chibensis</name>
    <dbReference type="NCBI Taxonomy" id="59846"/>
    <lineage>
        <taxon>Bacteria</taxon>
        <taxon>Bacillati</taxon>
        <taxon>Bacillota</taxon>
        <taxon>Bacilli</taxon>
        <taxon>Bacillales</taxon>
        <taxon>Paenibacillaceae</taxon>
        <taxon>Paenibacillus</taxon>
    </lineage>
</organism>
<name>A0ABU6PPY1_9BACL</name>
<feature type="chain" id="PRO_5045412348" evidence="2">
    <location>
        <begin position="29"/>
        <end position="295"/>
    </location>
</feature>
<dbReference type="Proteomes" id="UP001343257">
    <property type="component" value="Unassembled WGS sequence"/>
</dbReference>
<dbReference type="SUPFAM" id="SSF55383">
    <property type="entry name" value="Copper amine oxidase, domain N"/>
    <property type="match status" value="1"/>
</dbReference>
<keyword evidence="5" id="KW-1185">Reference proteome</keyword>
<evidence type="ECO:0000313" key="4">
    <source>
        <dbReference type="EMBL" id="MED5016188.1"/>
    </source>
</evidence>
<comment type="caution">
    <text evidence="4">The sequence shown here is derived from an EMBL/GenBank/DDBJ whole genome shotgun (WGS) entry which is preliminary data.</text>
</comment>
<evidence type="ECO:0000256" key="2">
    <source>
        <dbReference type="SAM" id="SignalP"/>
    </source>
</evidence>
<feature type="signal peptide" evidence="2">
    <location>
        <begin position="1"/>
        <end position="28"/>
    </location>
</feature>
<dbReference type="EMBL" id="JARTLD010000005">
    <property type="protein sequence ID" value="MED5016188.1"/>
    <property type="molecule type" value="Genomic_DNA"/>
</dbReference>
<gene>
    <name evidence="4" type="ORF">P9847_02585</name>
</gene>
<evidence type="ECO:0000313" key="5">
    <source>
        <dbReference type="Proteomes" id="UP001343257"/>
    </source>
</evidence>
<protein>
    <submittedName>
        <fullName evidence="4">Stalk domain-containing protein</fullName>
    </submittedName>
</protein>
<sequence>MKKLLSRKILAATSVALLCTTVGAVAYAGSTLKKIEAYQNAGIRIEVDGNNVNLGSGVNATYPIVYNGNSYVPAKVVAEALGGSVQWDAGRQVVAITSGVSDANAGIPYKDNSDNVSTKPSDTASGKPSTPPATTPSTSASSGFSKELSKTVDMKKAAEDNKAQALKTIKAYAKAVATGDYSDIDAIITASVVDKLEFDTFWGGTSYAKETAHKTIQGLRDANKQDTLTKWNNVVQKASLSDLKIEDPYKLELVASLKYSLPVKGFDAFATISMDLNYSVPYKETIFRLERINFY</sequence>
<feature type="compositionally biased region" description="Polar residues" evidence="1">
    <location>
        <begin position="114"/>
        <end position="127"/>
    </location>
</feature>
<accession>A0ABU6PPY1</accession>
<dbReference type="InterPro" id="IPR036582">
    <property type="entry name" value="Mao_N_sf"/>
</dbReference>
<dbReference type="InterPro" id="IPR012854">
    <property type="entry name" value="Cu_amine_oxidase-like_N"/>
</dbReference>
<evidence type="ECO:0000259" key="3">
    <source>
        <dbReference type="Pfam" id="PF07833"/>
    </source>
</evidence>
<feature type="region of interest" description="Disordered" evidence="1">
    <location>
        <begin position="107"/>
        <end position="146"/>
    </location>
</feature>
<reference evidence="4 5" key="1">
    <citation type="submission" date="2023-03" db="EMBL/GenBank/DDBJ databases">
        <title>Bacillus Genome Sequencing.</title>
        <authorList>
            <person name="Dunlap C."/>
        </authorList>
    </citation>
    <scope>NUCLEOTIDE SEQUENCE [LARGE SCALE GENOMIC DNA]</scope>
    <source>
        <strain evidence="4 5">NRS-52</strain>
    </source>
</reference>